<feature type="region of interest" description="Disordered" evidence="12">
    <location>
        <begin position="173"/>
        <end position="195"/>
    </location>
</feature>
<comment type="subcellular location">
    <subcellularLocation>
        <location evidence="1">Membrane</location>
        <topology evidence="1">Multi-pass membrane protein</topology>
    </subcellularLocation>
</comment>
<keyword evidence="2 11" id="KW-0813">Transport</keyword>
<evidence type="ECO:0000256" key="11">
    <source>
        <dbReference type="RuleBase" id="RU000679"/>
    </source>
</evidence>
<dbReference type="PANTHER" id="PTHR11690">
    <property type="entry name" value="AMILORIDE-SENSITIVE SODIUM CHANNEL-RELATED"/>
    <property type="match status" value="1"/>
</dbReference>
<keyword evidence="9 11" id="KW-0739">Sodium transport</keyword>
<comment type="similarity">
    <text evidence="11">Belongs to the amiloride-sensitive sodium channel (TC 1.A.6) family.</text>
</comment>
<name>A0A5E4BDS4_MARMO</name>
<evidence type="ECO:0000256" key="9">
    <source>
        <dbReference type="ARBA" id="ARBA00023201"/>
    </source>
</evidence>
<keyword evidence="8" id="KW-0472">Membrane</keyword>
<evidence type="ECO:0000256" key="7">
    <source>
        <dbReference type="ARBA" id="ARBA00023065"/>
    </source>
</evidence>
<keyword evidence="14" id="KW-1185">Reference proteome</keyword>
<evidence type="ECO:0000256" key="10">
    <source>
        <dbReference type="ARBA" id="ARBA00023303"/>
    </source>
</evidence>
<dbReference type="GO" id="GO:0034706">
    <property type="term" value="C:sodium channel complex"/>
    <property type="evidence" value="ECO:0007669"/>
    <property type="project" value="TreeGrafter"/>
</dbReference>
<evidence type="ECO:0000256" key="5">
    <source>
        <dbReference type="ARBA" id="ARBA00022989"/>
    </source>
</evidence>
<sequence length="357" mass="37579">MSASPWWACGSDGAGGTGAHTSLSASPGISLVLRTELQQYLTLLSTQAGIKVMVHGHNHTLLLEHQDFSIWPGMETTVDIQEAGMLGDPLGPPPWGPGGQETDSGDLLVRLPPLPTACEGSVLQPRSTQSGLSSALFPCRGLLDGWLLTMVAPNHAPTTPLQVTASTTSSRTWKHTSCHAPPAVPGPAVPSGEGSSRCAWQVGPVELEPQPQPPCNPAQRFPGAGGPQTPLIVTHPQIPQLLSAMGSLWSLWFGSSVLSVLELLELLLDTMALAFLLGLYRLCRAWVSQPGASTASGPAHTSIEARGLQAYLQRSQPAGRGIGAPVQCPPYCRWSLPGQHLHSDQQEPTVVEGLSLS</sequence>
<dbReference type="Pfam" id="PF00858">
    <property type="entry name" value="ASC"/>
    <property type="match status" value="1"/>
</dbReference>
<dbReference type="PANTHER" id="PTHR11690:SF132">
    <property type="entry name" value="AMILORIDE-SENSITIVE SODIUM CHANNEL SUBUNIT DELTA"/>
    <property type="match status" value="1"/>
</dbReference>
<reference evidence="13" key="1">
    <citation type="submission" date="2019-04" db="EMBL/GenBank/DDBJ databases">
        <authorList>
            <person name="Alioto T."/>
            <person name="Alioto T."/>
        </authorList>
    </citation>
    <scope>NUCLEOTIDE SEQUENCE [LARGE SCALE GENOMIC DNA]</scope>
</reference>
<accession>A0A5E4BDS4</accession>
<evidence type="ECO:0000256" key="2">
    <source>
        <dbReference type="ARBA" id="ARBA00022448"/>
    </source>
</evidence>
<protein>
    <submittedName>
        <fullName evidence="13">Uncharacterized protein</fullName>
    </submittedName>
</protein>
<dbReference type="InterPro" id="IPR001873">
    <property type="entry name" value="ENaC"/>
</dbReference>
<dbReference type="EMBL" id="CABDUW010000360">
    <property type="protein sequence ID" value="VTJ67029.1"/>
    <property type="molecule type" value="Genomic_DNA"/>
</dbReference>
<dbReference type="Proteomes" id="UP000335636">
    <property type="component" value="Unassembled WGS sequence"/>
</dbReference>
<keyword evidence="4 11" id="KW-0812">Transmembrane</keyword>
<dbReference type="PRINTS" id="PR01078">
    <property type="entry name" value="AMINACHANNEL"/>
</dbReference>
<organism evidence="13 14">
    <name type="scientific">Marmota monax</name>
    <name type="common">Woodchuck</name>
    <dbReference type="NCBI Taxonomy" id="9995"/>
    <lineage>
        <taxon>Eukaryota</taxon>
        <taxon>Metazoa</taxon>
        <taxon>Chordata</taxon>
        <taxon>Craniata</taxon>
        <taxon>Vertebrata</taxon>
        <taxon>Euteleostomi</taxon>
        <taxon>Mammalia</taxon>
        <taxon>Eutheria</taxon>
        <taxon>Euarchontoglires</taxon>
        <taxon>Glires</taxon>
        <taxon>Rodentia</taxon>
        <taxon>Sciuromorpha</taxon>
        <taxon>Sciuridae</taxon>
        <taxon>Xerinae</taxon>
        <taxon>Marmotini</taxon>
        <taxon>Marmota</taxon>
    </lineage>
</organism>
<evidence type="ECO:0000256" key="4">
    <source>
        <dbReference type="ARBA" id="ARBA00022692"/>
    </source>
</evidence>
<dbReference type="GO" id="GO:0015280">
    <property type="term" value="F:ligand-gated sodium channel activity"/>
    <property type="evidence" value="ECO:0007669"/>
    <property type="project" value="TreeGrafter"/>
</dbReference>
<evidence type="ECO:0000256" key="8">
    <source>
        <dbReference type="ARBA" id="ARBA00023136"/>
    </source>
</evidence>
<evidence type="ECO:0000313" key="14">
    <source>
        <dbReference type="Proteomes" id="UP000335636"/>
    </source>
</evidence>
<evidence type="ECO:0000313" key="13">
    <source>
        <dbReference type="EMBL" id="VTJ67029.1"/>
    </source>
</evidence>
<keyword evidence="7 11" id="KW-0406">Ion transport</keyword>
<keyword evidence="6" id="KW-0915">Sodium</keyword>
<dbReference type="AlphaFoldDB" id="A0A5E4BDS4"/>
<dbReference type="GO" id="GO:0005886">
    <property type="term" value="C:plasma membrane"/>
    <property type="evidence" value="ECO:0007669"/>
    <property type="project" value="TreeGrafter"/>
</dbReference>
<evidence type="ECO:0000256" key="3">
    <source>
        <dbReference type="ARBA" id="ARBA00022461"/>
    </source>
</evidence>
<keyword evidence="5" id="KW-1133">Transmembrane helix</keyword>
<gene>
    <name evidence="13" type="ORF">MONAX_5E028961</name>
</gene>
<comment type="caution">
    <text evidence="13">The sequence shown here is derived from an EMBL/GenBank/DDBJ whole genome shotgun (WGS) entry which is preliminary data.</text>
</comment>
<proteinExistence type="inferred from homology"/>
<evidence type="ECO:0000256" key="12">
    <source>
        <dbReference type="SAM" id="MobiDB-lite"/>
    </source>
</evidence>
<evidence type="ECO:0000256" key="1">
    <source>
        <dbReference type="ARBA" id="ARBA00004141"/>
    </source>
</evidence>
<evidence type="ECO:0000256" key="6">
    <source>
        <dbReference type="ARBA" id="ARBA00023053"/>
    </source>
</evidence>
<keyword evidence="3 11" id="KW-0894">Sodium channel</keyword>
<keyword evidence="10 11" id="KW-0407">Ion channel</keyword>
<dbReference type="Gene3D" id="1.10.287.770">
    <property type="entry name" value="YojJ-like"/>
    <property type="match status" value="1"/>
</dbReference>